<protein>
    <submittedName>
        <fullName evidence="1">Uncharacterized protein</fullName>
    </submittedName>
</protein>
<comment type="caution">
    <text evidence="1">The sequence shown here is derived from an EMBL/GenBank/DDBJ whole genome shotgun (WGS) entry which is preliminary data.</text>
</comment>
<name>A0ACC2BJF4_DIPCM</name>
<dbReference type="EMBL" id="CM055106">
    <property type="protein sequence ID" value="KAJ7529908.1"/>
    <property type="molecule type" value="Genomic_DNA"/>
</dbReference>
<evidence type="ECO:0000313" key="2">
    <source>
        <dbReference type="Proteomes" id="UP001162992"/>
    </source>
</evidence>
<proteinExistence type="predicted"/>
<accession>A0ACC2BJF4</accession>
<gene>
    <name evidence="1" type="ORF">O6H91_15G070800</name>
</gene>
<sequence>MAALQFGGLHTTCIARPFPVNKVKRCALLMPHNLGDCVAVGIQRSTKLKSHDLTWQTTSSNQKCPCTIRTRTYTLKTVAFQAVAADHDSEGSDTAVPSAQGTNFMSDWQQTEKLRNFLISTSDGLQDFTRTLRKPGMSKLLEIFIQGLRSKLQGLKKESFLSVLQNSEISERWQTTEPWIAWPVAIFATSYLMMTIIFGFGVTNELMPFWIMGPLMTGFLMKTTYDAINVTKEIAEKSSGYQLVIREKCFQLYEDARTGNIPAKIATLGASKLEEFKMVMATKKKVMVLYVQSGQAYLDFLSLLSRLGDSIMERYHDFKEWIWPSWRRFIRFLQKIF</sequence>
<dbReference type="Proteomes" id="UP001162992">
    <property type="component" value="Chromosome 15"/>
</dbReference>
<reference evidence="2" key="1">
    <citation type="journal article" date="2024" name="Proc. Natl. Acad. Sci. U.S.A.">
        <title>Extraordinary preservation of gene collinearity over three hundred million years revealed in homosporous lycophytes.</title>
        <authorList>
            <person name="Li C."/>
            <person name="Wickell D."/>
            <person name="Kuo L.Y."/>
            <person name="Chen X."/>
            <person name="Nie B."/>
            <person name="Liao X."/>
            <person name="Peng D."/>
            <person name="Ji J."/>
            <person name="Jenkins J."/>
            <person name="Williams M."/>
            <person name="Shu S."/>
            <person name="Plott C."/>
            <person name="Barry K."/>
            <person name="Rajasekar S."/>
            <person name="Grimwood J."/>
            <person name="Han X."/>
            <person name="Sun S."/>
            <person name="Hou Z."/>
            <person name="He W."/>
            <person name="Dai G."/>
            <person name="Sun C."/>
            <person name="Schmutz J."/>
            <person name="Leebens-Mack J.H."/>
            <person name="Li F.W."/>
            <person name="Wang L."/>
        </authorList>
    </citation>
    <scope>NUCLEOTIDE SEQUENCE [LARGE SCALE GENOMIC DNA]</scope>
    <source>
        <strain evidence="2">cv. PW_Plant_1</strain>
    </source>
</reference>
<organism evidence="1 2">
    <name type="scientific">Diphasiastrum complanatum</name>
    <name type="common">Issler's clubmoss</name>
    <name type="synonym">Lycopodium complanatum</name>
    <dbReference type="NCBI Taxonomy" id="34168"/>
    <lineage>
        <taxon>Eukaryota</taxon>
        <taxon>Viridiplantae</taxon>
        <taxon>Streptophyta</taxon>
        <taxon>Embryophyta</taxon>
        <taxon>Tracheophyta</taxon>
        <taxon>Lycopodiopsida</taxon>
        <taxon>Lycopodiales</taxon>
        <taxon>Lycopodiaceae</taxon>
        <taxon>Lycopodioideae</taxon>
        <taxon>Diphasiastrum</taxon>
    </lineage>
</organism>
<evidence type="ECO:0000313" key="1">
    <source>
        <dbReference type="EMBL" id="KAJ7529908.1"/>
    </source>
</evidence>
<keyword evidence="2" id="KW-1185">Reference proteome</keyword>